<reference evidence="10" key="1">
    <citation type="journal article" date="2010" name="Science">
        <title>The genome of the Western clawed frog Xenopus tropicalis.</title>
        <authorList>
            <person name="Hellsten U."/>
            <person name="Harland R.M."/>
            <person name="Gilchrist M.J."/>
            <person name="Hendrix D."/>
            <person name="Jurka J."/>
            <person name="Kapitonov V."/>
            <person name="Ovcharenko I."/>
            <person name="Putnam N.H."/>
            <person name="Shu S."/>
            <person name="Taher L."/>
            <person name="Blitz I.L."/>
            <person name="Blumberg B."/>
            <person name="Dichmann D.S."/>
            <person name="Dubchak I."/>
            <person name="Amaya E."/>
            <person name="Detter J.C."/>
            <person name="Fletcher R."/>
            <person name="Gerhard D.S."/>
            <person name="Goodstein D."/>
            <person name="Graves T."/>
            <person name="Grigoriev I.V."/>
            <person name="Grimwood J."/>
            <person name="Kawashima T."/>
            <person name="Lindquist E."/>
            <person name="Lucas S.M."/>
            <person name="Mead P.E."/>
            <person name="Mitros T."/>
            <person name="Ogino H."/>
            <person name="Ohta Y."/>
            <person name="Poliakov A.V."/>
            <person name="Pollet N."/>
            <person name="Robert J."/>
            <person name="Salamov A."/>
            <person name="Sater A.K."/>
            <person name="Schmutz J."/>
            <person name="Terry A."/>
            <person name="Vize P.D."/>
            <person name="Warren W.C."/>
            <person name="Wells D."/>
            <person name="Wills A."/>
            <person name="Wilson R.K."/>
            <person name="Zimmerman L.B."/>
            <person name="Zorn A.M."/>
            <person name="Grainger R."/>
            <person name="Grammer T."/>
            <person name="Khokha M.K."/>
            <person name="Richardson P.M."/>
            <person name="Rokhsar D.S."/>
        </authorList>
    </citation>
    <scope>NUCLEOTIDE SEQUENCE [LARGE SCALE GENOMIC DNA]</scope>
    <source>
        <strain evidence="10">Nigerian</strain>
    </source>
</reference>
<dbReference type="CDD" id="cd15888">
    <property type="entry name" value="SNARE_SNAP47N"/>
    <property type="match status" value="1"/>
</dbReference>
<dbReference type="GeneID" id="100379769"/>
<organism evidence="10">
    <name type="scientific">Xenopus tropicalis</name>
    <name type="common">Western clawed frog</name>
    <name type="synonym">Silurana tropicalis</name>
    <dbReference type="NCBI Taxonomy" id="8364"/>
    <lineage>
        <taxon>Eukaryota</taxon>
        <taxon>Metazoa</taxon>
        <taxon>Chordata</taxon>
        <taxon>Craniata</taxon>
        <taxon>Vertebrata</taxon>
        <taxon>Euteleostomi</taxon>
        <taxon>Amphibia</taxon>
        <taxon>Batrachia</taxon>
        <taxon>Anura</taxon>
        <taxon>Pipoidea</taxon>
        <taxon>Pipidae</taxon>
        <taxon>Xenopodinae</taxon>
        <taxon>Xenopus</taxon>
        <taxon>Silurana</taxon>
    </lineage>
</organism>
<evidence type="ECO:0000256" key="9">
    <source>
        <dbReference type="ARBA" id="ARBA00032027"/>
    </source>
</evidence>
<accession>F7B425</accession>
<dbReference type="FunFam" id="2.30.29.30:FF:000269">
    <property type="entry name" value="Synaptosomal-associated protein 47"/>
    <property type="match status" value="1"/>
</dbReference>
<dbReference type="CTD" id="116841"/>
<keyword evidence="4" id="KW-0677">Repeat</keyword>
<dbReference type="ExpressionAtlas" id="F7B425">
    <property type="expression patterns" value="baseline"/>
</dbReference>
<comment type="similarity">
    <text evidence="7">Belongs to the SVAP1 family.</text>
</comment>
<comment type="subcellular location">
    <subcellularLocation>
        <location evidence="2">Cytoplasm</location>
        <location evidence="2">Perinuclear region</location>
    </subcellularLocation>
    <subcellularLocation>
        <location evidence="1">Endomembrane system</location>
    </subcellularLocation>
</comment>
<protein>
    <recommendedName>
        <fullName evidence="8">Synaptosomal-associated protein 47</fullName>
    </recommendedName>
    <alternativeName>
        <fullName evidence="9">Synaptosomal-associated 47 kDa protein</fullName>
    </alternativeName>
</protein>
<reference evidence="12 13" key="3">
    <citation type="submission" date="2025-04" db="UniProtKB">
        <authorList>
            <consortium name="RefSeq"/>
        </authorList>
    </citation>
    <scope>IDENTIFICATION</scope>
    <source>
        <strain evidence="12 13">Nigerian</strain>
        <tissue evidence="12 13">Liver and blood</tissue>
    </source>
</reference>
<evidence type="ECO:0000313" key="12">
    <source>
        <dbReference type="RefSeq" id="XP_031759645.1"/>
    </source>
</evidence>
<name>F7B425_XENTR</name>
<evidence type="ECO:0000256" key="6">
    <source>
        <dbReference type="ARBA" id="ARBA00023136"/>
    </source>
</evidence>
<keyword evidence="3" id="KW-0963">Cytoplasm</keyword>
<evidence type="ECO:0000313" key="11">
    <source>
        <dbReference type="Proteomes" id="UP000008143"/>
    </source>
</evidence>
<evidence type="ECO:0000256" key="1">
    <source>
        <dbReference type="ARBA" id="ARBA00004308"/>
    </source>
</evidence>
<keyword evidence="6" id="KW-0472">Membrane</keyword>
<proteinExistence type="inferred from homology"/>
<dbReference type="RefSeq" id="XP_031759646.1">
    <property type="nucleotide sequence ID" value="XM_031903786.1"/>
</dbReference>
<sequence length="436" mass="49179">MSTDVCVQNWSCSYYLPSERRWIPGRLSLTPSHLRFTAEGANEFLVSFHLSSISEIKKESSSYIFSSITVLEEGQSKHWFGSLQPNRNVVFNVLEHFWREQLLSPQASRTVASKLSKGGELMNMVTTSQRHMEKTSNVLYEQGEQFDNIRKGLDKIEADMATTDRLLSVLESPSWWPFSGKTWRSWKHAEPKGSLGDVSPPHSTKEGILMTIPIIFSRKPNINLKPGKLTVLASALEISDCNSQPLHRYQREDVDDIRVCTGYDISIRQRFIGKPDITYRILSARLPDAIPLLETQYSKKIEFQEEALMFSGSRKSSLRDQPSPETGSWVLDQIVTTAIRSDGNSEALMQDQLVSESEAQELRKGVFLLPTCDKGRVNSTPRRLSDGIGRSSYSGILSSSSPARERSARGCCPDGFETFSNHFVSETLYKFAISKK</sequence>
<dbReference type="SUPFAM" id="SSF58038">
    <property type="entry name" value="SNARE fusion complex"/>
    <property type="match status" value="1"/>
</dbReference>
<dbReference type="AGR" id="Xenbase:XB-GENE-993039"/>
<dbReference type="Xenbase" id="XB-GENE-993039">
    <property type="gene designation" value="snap47"/>
</dbReference>
<evidence type="ECO:0000256" key="2">
    <source>
        <dbReference type="ARBA" id="ARBA00004556"/>
    </source>
</evidence>
<dbReference type="AlphaFoldDB" id="F7B425"/>
<dbReference type="InterPro" id="IPR011993">
    <property type="entry name" value="PH-like_dom_sf"/>
</dbReference>
<dbReference type="RefSeq" id="XP_031759645.1">
    <property type="nucleotide sequence ID" value="XM_031903785.1"/>
</dbReference>
<dbReference type="KEGG" id="xtr:100379769"/>
<dbReference type="eggNOG" id="KOG3065">
    <property type="taxonomic scope" value="Eukaryota"/>
</dbReference>
<dbReference type="GeneTree" id="ENSGT00950000182843"/>
<dbReference type="Ensembl" id="ENSXETT00000007958">
    <property type="protein sequence ID" value="ENSXETP00000007958"/>
    <property type="gene ID" value="ENSXETG00000047672"/>
</dbReference>
<evidence type="ECO:0000256" key="7">
    <source>
        <dbReference type="ARBA" id="ARBA00024354"/>
    </source>
</evidence>
<evidence type="ECO:0000313" key="14">
    <source>
        <dbReference type="Xenbase" id="XB-GENE-993039"/>
    </source>
</evidence>
<dbReference type="Gene3D" id="1.20.5.110">
    <property type="match status" value="1"/>
</dbReference>
<dbReference type="GO" id="GO:0045202">
    <property type="term" value="C:synapse"/>
    <property type="evidence" value="ECO:0007669"/>
    <property type="project" value="UniProtKB-ARBA"/>
</dbReference>
<evidence type="ECO:0000256" key="3">
    <source>
        <dbReference type="ARBA" id="ARBA00022490"/>
    </source>
</evidence>
<dbReference type="Gene3D" id="2.30.29.30">
    <property type="entry name" value="Pleckstrin-homology domain (PH domain)/Phosphotyrosine-binding domain (PTB)"/>
    <property type="match status" value="1"/>
</dbReference>
<evidence type="ECO:0000256" key="8">
    <source>
        <dbReference type="ARBA" id="ARBA00024443"/>
    </source>
</evidence>
<dbReference type="Proteomes" id="UP000008143">
    <property type="component" value="Chromosome 6"/>
</dbReference>
<evidence type="ECO:0000313" key="10">
    <source>
        <dbReference type="Ensembl" id="ENSXETP00000007958"/>
    </source>
</evidence>
<dbReference type="FunFam" id="1.20.5.110:FF:000052">
    <property type="entry name" value="synaptosomal-associated protein 47"/>
    <property type="match status" value="1"/>
</dbReference>
<evidence type="ECO:0000256" key="4">
    <source>
        <dbReference type="ARBA" id="ARBA00022737"/>
    </source>
</evidence>
<gene>
    <name evidence="10 12 13 14" type="primary">snap47</name>
</gene>
<dbReference type="PANTHER" id="PTHR19305:SF1">
    <property type="entry name" value="SYNAPTOSOMAL-ASSOCIATED PROTEIN 47"/>
    <property type="match status" value="1"/>
</dbReference>
<dbReference type="GO" id="GO:0048471">
    <property type="term" value="C:perinuclear region of cytoplasm"/>
    <property type="evidence" value="ECO:0007669"/>
    <property type="project" value="UniProtKB-SubCell"/>
</dbReference>
<dbReference type="PANTHER" id="PTHR19305">
    <property type="entry name" value="SYNAPTOSOMAL ASSOCIATED PROTEIN"/>
    <property type="match status" value="1"/>
</dbReference>
<evidence type="ECO:0000313" key="13">
    <source>
        <dbReference type="RefSeq" id="XP_031759646.1"/>
    </source>
</evidence>
<keyword evidence="11" id="KW-1185">Reference proteome</keyword>
<dbReference type="HOGENOM" id="CLU_029855_0_0_1"/>
<dbReference type="GO" id="GO:0012505">
    <property type="term" value="C:endomembrane system"/>
    <property type="evidence" value="ECO:0007669"/>
    <property type="project" value="UniProtKB-SubCell"/>
</dbReference>
<reference evidence="10" key="2">
    <citation type="submission" date="2011-06" db="UniProtKB">
        <authorList>
            <consortium name="Ensembl"/>
        </authorList>
    </citation>
    <scope>IDENTIFICATION</scope>
</reference>
<evidence type="ECO:0000256" key="5">
    <source>
        <dbReference type="ARBA" id="ARBA00023054"/>
    </source>
</evidence>
<dbReference type="OrthoDB" id="10009801at2759"/>
<keyword evidence="5" id="KW-0175">Coiled coil</keyword>